<dbReference type="GO" id="GO:0046872">
    <property type="term" value="F:metal ion binding"/>
    <property type="evidence" value="ECO:0007669"/>
    <property type="project" value="UniProtKB-KW"/>
</dbReference>
<name>A0A9W8A116_9FUNG</name>
<protein>
    <submittedName>
        <fullName evidence="4">Cytochrome c oxidase subunit 4</fullName>
    </submittedName>
</protein>
<dbReference type="PROSITE" id="PS51359">
    <property type="entry name" value="COX5B_2"/>
    <property type="match status" value="1"/>
</dbReference>
<dbReference type="Gene3D" id="2.60.11.10">
    <property type="entry name" value="Cytochrome c oxidase, subunit Vb"/>
    <property type="match status" value="1"/>
</dbReference>
<dbReference type="PANTHER" id="PTHR10122">
    <property type="entry name" value="CYTOCHROME C OXIDASE SUBUNIT 5B, MITOCHONDRIAL"/>
    <property type="match status" value="1"/>
</dbReference>
<reference evidence="4" key="1">
    <citation type="submission" date="2022-07" db="EMBL/GenBank/DDBJ databases">
        <title>Phylogenomic reconstructions and comparative analyses of Kickxellomycotina fungi.</title>
        <authorList>
            <person name="Reynolds N.K."/>
            <person name="Stajich J.E."/>
            <person name="Barry K."/>
            <person name="Grigoriev I.V."/>
            <person name="Crous P."/>
            <person name="Smith M.E."/>
        </authorList>
    </citation>
    <scope>NUCLEOTIDE SEQUENCE</scope>
    <source>
        <strain evidence="4">NBRC 100468</strain>
    </source>
</reference>
<feature type="binding site" evidence="3">
    <location>
        <position position="110"/>
    </location>
    <ligand>
        <name>Zn(2+)</name>
        <dbReference type="ChEBI" id="CHEBI:29105"/>
    </ligand>
</feature>
<dbReference type="EMBL" id="JANBPU010000042">
    <property type="protein sequence ID" value="KAJ1918596.1"/>
    <property type="molecule type" value="Genomic_DNA"/>
</dbReference>
<feature type="binding site" evidence="3">
    <location>
        <position position="137"/>
    </location>
    <ligand>
        <name>Zn(2+)</name>
        <dbReference type="ChEBI" id="CHEBI:29105"/>
    </ligand>
</feature>
<dbReference type="Proteomes" id="UP001150538">
    <property type="component" value="Unassembled WGS sequence"/>
</dbReference>
<feature type="binding site" evidence="3">
    <location>
        <position position="134"/>
    </location>
    <ligand>
        <name>Zn(2+)</name>
        <dbReference type="ChEBI" id="CHEBI:29105"/>
    </ligand>
</feature>
<dbReference type="Pfam" id="PF01215">
    <property type="entry name" value="COX5B"/>
    <property type="match status" value="1"/>
</dbReference>
<dbReference type="OrthoDB" id="10249250at2759"/>
<dbReference type="InterPro" id="IPR036972">
    <property type="entry name" value="Cyt_c_oxidase_su5b_sf"/>
</dbReference>
<keyword evidence="2 3" id="KW-0862">Zinc</keyword>
<organism evidence="4 5">
    <name type="scientific">Mycoemilia scoparia</name>
    <dbReference type="NCBI Taxonomy" id="417184"/>
    <lineage>
        <taxon>Eukaryota</taxon>
        <taxon>Fungi</taxon>
        <taxon>Fungi incertae sedis</taxon>
        <taxon>Zoopagomycota</taxon>
        <taxon>Kickxellomycotina</taxon>
        <taxon>Kickxellomycetes</taxon>
        <taxon>Kickxellales</taxon>
        <taxon>Kickxellaceae</taxon>
        <taxon>Mycoemilia</taxon>
    </lineage>
</organism>
<evidence type="ECO:0000256" key="2">
    <source>
        <dbReference type="ARBA" id="ARBA00022833"/>
    </source>
</evidence>
<dbReference type="GO" id="GO:0005740">
    <property type="term" value="C:mitochondrial envelope"/>
    <property type="evidence" value="ECO:0007669"/>
    <property type="project" value="InterPro"/>
</dbReference>
<dbReference type="InterPro" id="IPR002124">
    <property type="entry name" value="Cyt_c_oxidase_su5b"/>
</dbReference>
<dbReference type="SUPFAM" id="SSF57802">
    <property type="entry name" value="Rubredoxin-like"/>
    <property type="match status" value="1"/>
</dbReference>
<feature type="binding site" evidence="3">
    <location>
        <position position="118"/>
    </location>
    <ligand>
        <name>Zn(2+)</name>
        <dbReference type="ChEBI" id="CHEBI:29105"/>
    </ligand>
</feature>
<gene>
    <name evidence="4" type="primary">COX4</name>
    <name evidence="4" type="ORF">H4219_002533</name>
</gene>
<evidence type="ECO:0000313" key="4">
    <source>
        <dbReference type="EMBL" id="KAJ1918596.1"/>
    </source>
</evidence>
<keyword evidence="1 3" id="KW-0479">Metal-binding</keyword>
<proteinExistence type="predicted"/>
<accession>A0A9W8A116</accession>
<dbReference type="PANTHER" id="PTHR10122:SF0">
    <property type="entry name" value="CYTOCHROME C OXIDASE SUBUNIT 5B, ISOFORM A-RELATED"/>
    <property type="match status" value="1"/>
</dbReference>
<dbReference type="AlphaFoldDB" id="A0A9W8A116"/>
<dbReference type="GO" id="GO:0045277">
    <property type="term" value="C:respiratory chain complex IV"/>
    <property type="evidence" value="ECO:0007669"/>
    <property type="project" value="InterPro"/>
</dbReference>
<comment type="caution">
    <text evidence="4">The sequence shown here is derived from an EMBL/GenBank/DDBJ whole genome shotgun (WGS) entry which is preliminary data.</text>
</comment>
<dbReference type="GO" id="GO:0006123">
    <property type="term" value="P:mitochondrial electron transport, cytochrome c to oxygen"/>
    <property type="evidence" value="ECO:0007669"/>
    <property type="project" value="InterPro"/>
</dbReference>
<keyword evidence="5" id="KW-1185">Reference proteome</keyword>
<sequence length="149" mass="16568">MFKSFARSLTKTNTLALTSRVALRRFSVATMRLDSNSTVEKQEGLFGPGVPKDRVGTAFDQSTGLERAQLLKALEGKELFDMGPLHINAKGTKQAPIIVESNFNQRLVGCQGHPEEEHEIVWIQVEREHGIDRCPECGNVFKLSEPSTN</sequence>
<evidence type="ECO:0000256" key="3">
    <source>
        <dbReference type="PIRSR" id="PIRSR602124-2"/>
    </source>
</evidence>
<evidence type="ECO:0000313" key="5">
    <source>
        <dbReference type="Proteomes" id="UP001150538"/>
    </source>
</evidence>
<evidence type="ECO:0000256" key="1">
    <source>
        <dbReference type="ARBA" id="ARBA00022723"/>
    </source>
</evidence>